<dbReference type="Gene3D" id="2.60.40.2340">
    <property type="match status" value="1"/>
</dbReference>
<gene>
    <name evidence="2" type="ORF">DF182_29300</name>
</gene>
<sequence>MRLRKLCYMAAVIGLLQACIKDAPVNPEADIETFAVDKEQLTGDVFIDHANGTILLYLTPDAYKQGIAPAITLSGGATVTPASGDSIHFDSTHVNQYVVTAADGIHQKTYKVEAIDNGIWKWDFEKWMLNPKDKYQYAINDDSTLVWSSGNPGIAMAGVPKDPKEYPLRATTDAYHGQYAAEMVTRKGTALSGIMGIKLFAGSLFLGVFESKNALTQPLKATQFGQPYRGEPVRFTGYYKYQPGASYQDKSGTIIPGMTDSCSIYAILYTGTSRLDATNIQTSDRIVAKAILPDGSARAQWTRFDIPFVITRKISHSEKMMMAIVASSSKDGDSYKGAIGSRLVLDSIQIVHQ</sequence>
<accession>A0A365XXX0</accession>
<reference evidence="2 3" key="1">
    <citation type="submission" date="2018-05" db="EMBL/GenBank/DDBJ databases">
        <title>Chitinophaga sp. K3CV102501T nov., isolated from isolated from a monsoon evergreen broad-leaved forest soil.</title>
        <authorList>
            <person name="Lv Y."/>
        </authorList>
    </citation>
    <scope>NUCLEOTIDE SEQUENCE [LARGE SCALE GENOMIC DNA]</scope>
    <source>
        <strain evidence="2 3">GDMCC 1.1325</strain>
    </source>
</reference>
<organism evidence="2 3">
    <name type="scientific">Chitinophaga flava</name>
    <dbReference type="NCBI Taxonomy" id="2259036"/>
    <lineage>
        <taxon>Bacteria</taxon>
        <taxon>Pseudomonadati</taxon>
        <taxon>Bacteroidota</taxon>
        <taxon>Chitinophagia</taxon>
        <taxon>Chitinophagales</taxon>
        <taxon>Chitinophagaceae</taxon>
        <taxon>Chitinophaga</taxon>
    </lineage>
</organism>
<dbReference type="Proteomes" id="UP000253410">
    <property type="component" value="Unassembled WGS sequence"/>
</dbReference>
<evidence type="ECO:0000313" key="2">
    <source>
        <dbReference type="EMBL" id="RBL90554.1"/>
    </source>
</evidence>
<dbReference type="PROSITE" id="PS51257">
    <property type="entry name" value="PROKAR_LIPOPROTEIN"/>
    <property type="match status" value="1"/>
</dbReference>
<dbReference type="Gene3D" id="2.60.120.890">
    <property type="entry name" value="BT2081, beta-jelly-roll domain"/>
    <property type="match status" value="1"/>
</dbReference>
<dbReference type="EMBL" id="QFFJ01000002">
    <property type="protein sequence ID" value="RBL90554.1"/>
    <property type="molecule type" value="Genomic_DNA"/>
</dbReference>
<protein>
    <recommendedName>
        <fullName evidence="1">Putative carbohydrate metabolism domain-containing protein</fullName>
    </recommendedName>
</protein>
<evidence type="ECO:0000259" key="1">
    <source>
        <dbReference type="Pfam" id="PF13201"/>
    </source>
</evidence>
<dbReference type="InterPro" id="IPR038653">
    <property type="entry name" value="Put_CMD_sf"/>
</dbReference>
<dbReference type="AlphaFoldDB" id="A0A365XXX0"/>
<name>A0A365XXX0_9BACT</name>
<keyword evidence="3" id="KW-1185">Reference proteome</keyword>
<evidence type="ECO:0000313" key="3">
    <source>
        <dbReference type="Proteomes" id="UP000253410"/>
    </source>
</evidence>
<proteinExistence type="predicted"/>
<comment type="caution">
    <text evidence="2">The sequence shown here is derived from an EMBL/GenBank/DDBJ whole genome shotgun (WGS) entry which is preliminary data.</text>
</comment>
<dbReference type="InterPro" id="IPR025112">
    <property type="entry name" value="PCMD"/>
</dbReference>
<feature type="domain" description="Putative carbohydrate metabolism" evidence="1">
    <location>
        <begin position="123"/>
        <end position="351"/>
    </location>
</feature>
<dbReference type="OrthoDB" id="713122at2"/>
<dbReference type="Pfam" id="PF13201">
    <property type="entry name" value="PCMD"/>
    <property type="match status" value="1"/>
</dbReference>